<evidence type="ECO:0000313" key="4">
    <source>
        <dbReference type="Proteomes" id="UP001143747"/>
    </source>
</evidence>
<feature type="domain" description="2TM" evidence="2">
    <location>
        <begin position="53"/>
        <end position="104"/>
    </location>
</feature>
<dbReference type="Pfam" id="PF13239">
    <property type="entry name" value="2TM"/>
    <property type="match status" value="1"/>
</dbReference>
<evidence type="ECO:0000256" key="1">
    <source>
        <dbReference type="SAM" id="Phobius"/>
    </source>
</evidence>
<organism evidence="3 4">
    <name type="scientific">Methanogenium marinum</name>
    <dbReference type="NCBI Taxonomy" id="348610"/>
    <lineage>
        <taxon>Archaea</taxon>
        <taxon>Methanobacteriati</taxon>
        <taxon>Methanobacteriota</taxon>
        <taxon>Stenosarchaea group</taxon>
        <taxon>Methanomicrobia</taxon>
        <taxon>Methanomicrobiales</taxon>
        <taxon>Methanomicrobiaceae</taxon>
        <taxon>Methanogenium</taxon>
    </lineage>
</organism>
<accession>A0A9Q4KTC4</accession>
<gene>
    <name evidence="3" type="ORF">L0665_07375</name>
</gene>
<evidence type="ECO:0000259" key="2">
    <source>
        <dbReference type="Pfam" id="PF13239"/>
    </source>
</evidence>
<dbReference type="InterPro" id="IPR025698">
    <property type="entry name" value="2TM_dom"/>
</dbReference>
<sequence>MRCKESSSLMPQVLLPLPTNGEVSMQEEMGEIENSKDIKKGSGQGMLADPPVRGLVYHAVLYLGVVLSLLAVNLRTAPDSLWVVWIALIWGLILVWNAWQVFQPGRNQR</sequence>
<proteinExistence type="predicted"/>
<feature type="transmembrane region" description="Helical" evidence="1">
    <location>
        <begin position="80"/>
        <end position="99"/>
    </location>
</feature>
<evidence type="ECO:0000313" key="3">
    <source>
        <dbReference type="EMBL" id="MDE4908432.1"/>
    </source>
</evidence>
<feature type="transmembrane region" description="Helical" evidence="1">
    <location>
        <begin position="55"/>
        <end position="74"/>
    </location>
</feature>
<protein>
    <submittedName>
        <fullName evidence="3">2TM domain-containing protein</fullName>
    </submittedName>
</protein>
<dbReference type="Proteomes" id="UP001143747">
    <property type="component" value="Unassembled WGS sequence"/>
</dbReference>
<dbReference type="AlphaFoldDB" id="A0A9Q4KTC4"/>
<dbReference type="EMBL" id="JAKELO010000002">
    <property type="protein sequence ID" value="MDE4908432.1"/>
    <property type="molecule type" value="Genomic_DNA"/>
</dbReference>
<keyword evidence="4" id="KW-1185">Reference proteome</keyword>
<reference evidence="3" key="1">
    <citation type="submission" date="2022-01" db="EMBL/GenBank/DDBJ databases">
        <title>Draft genome of Methanogenium marinum DSM 15558.</title>
        <authorList>
            <person name="Chen S.-C."/>
            <person name="You Y.-T."/>
        </authorList>
    </citation>
    <scope>NUCLEOTIDE SEQUENCE</scope>
    <source>
        <strain evidence="3">DSM 15558</strain>
    </source>
</reference>
<name>A0A9Q4KTC4_9EURY</name>
<keyword evidence="1" id="KW-0472">Membrane</keyword>
<keyword evidence="1" id="KW-1133">Transmembrane helix</keyword>
<dbReference type="RefSeq" id="WP_274925060.1">
    <property type="nucleotide sequence ID" value="NZ_JAKELO010000002.1"/>
</dbReference>
<keyword evidence="1" id="KW-0812">Transmembrane</keyword>
<comment type="caution">
    <text evidence="3">The sequence shown here is derived from an EMBL/GenBank/DDBJ whole genome shotgun (WGS) entry which is preliminary data.</text>
</comment>